<dbReference type="InterPro" id="IPR001944">
    <property type="entry name" value="Glycoside_Hdrlase_35"/>
</dbReference>
<feature type="signal peptide" evidence="10">
    <location>
        <begin position="1"/>
        <end position="44"/>
    </location>
</feature>
<dbReference type="SUPFAM" id="SSF117100">
    <property type="entry name" value="Beta-galactosidase LacA, domain 3"/>
    <property type="match status" value="1"/>
</dbReference>
<dbReference type="SUPFAM" id="SSF51445">
    <property type="entry name" value="(Trans)glycosidases"/>
    <property type="match status" value="1"/>
</dbReference>
<evidence type="ECO:0000256" key="10">
    <source>
        <dbReference type="SAM" id="SignalP"/>
    </source>
</evidence>
<dbReference type="InterPro" id="IPR018954">
    <property type="entry name" value="Betagal_dom2"/>
</dbReference>
<protein>
    <recommendedName>
        <fullName evidence="3">beta-galactosidase</fullName>
        <ecNumber evidence="3">3.2.1.23</ecNumber>
    </recommendedName>
</protein>
<dbReference type="GO" id="GO:0005975">
    <property type="term" value="P:carbohydrate metabolic process"/>
    <property type="evidence" value="ECO:0007669"/>
    <property type="project" value="InterPro"/>
</dbReference>
<name>A0A7T7M9Z5_9ACTO</name>
<evidence type="ECO:0000256" key="4">
    <source>
        <dbReference type="ARBA" id="ARBA00022729"/>
    </source>
</evidence>
<evidence type="ECO:0000256" key="5">
    <source>
        <dbReference type="ARBA" id="ARBA00022801"/>
    </source>
</evidence>
<gene>
    <name evidence="12" type="ORF">JG540_01305</name>
</gene>
<dbReference type="SUPFAM" id="SSF49785">
    <property type="entry name" value="Galactose-binding domain-like"/>
    <property type="match status" value="2"/>
</dbReference>
<keyword evidence="7" id="KW-0326">Glycosidase</keyword>
<dbReference type="InterPro" id="IPR036833">
    <property type="entry name" value="BetaGal_dom3_sf"/>
</dbReference>
<evidence type="ECO:0000256" key="2">
    <source>
        <dbReference type="ARBA" id="ARBA00009809"/>
    </source>
</evidence>
<dbReference type="KEGG" id="awe:JG540_01305"/>
<dbReference type="Pfam" id="PF13364">
    <property type="entry name" value="BetaGal_ABD2"/>
    <property type="match status" value="2"/>
</dbReference>
<feature type="region of interest" description="Disordered" evidence="9">
    <location>
        <begin position="1330"/>
        <end position="1373"/>
    </location>
</feature>
<dbReference type="InterPro" id="IPR037110">
    <property type="entry name" value="Betagal_dom2_sf"/>
</dbReference>
<sequence>MSVPLSASATRVRLRGGPGRSKAAALALCTALALGGTGLSTASAAPADTTAHPGLSAVNRYTPASIVFPGNDGRPHTVTFDKNSFMVDGERLSIWSGEIHYWRIPDVNGWRDIFQKMRANGYNAVSLYMFWGLHQSEEGGAFDFTPGTTKDLDLLLTLAAQEGLYVIARPGPYVNAEISMGGLPAYMSNYGGGLRSQDAKALAASKSWLTAVNEVIAKHQVTTGGGSVLLYQVENELTEGNEPDRAFLAELTQHVKDTGITVPLFHNDWGLGGRLADTSSTGLDFYAYDTYPVGFNCSAARKTINDSEASFRRFAPGSPHFITESQGGAFTPWGASYNASDCYQYTDEGFTRQWGVHNIGNGVTAFNFYMAFGGTNWGWTGSPASGFTSYDYGAGITEDRQLTAKASVQKEIGYYQQAVPQIASMDPVKAAKPSVSPGGRVNVYQRQATDKSSSATGNGTQTIALRLSDSNDTRETSLTLPLVLGQAKAGNAVGFSHDDRHAAVSYQGGWTQVADATAAQGTVTRSSTVGETAALRFQGTGVRLVVATGTDHGAFSVQVDDRPAQTVTDATVATEQNKPTQLVAFEVSDLQPGEHTITVTNLGGGTGNVLDIDAFDVTVPAASKPVEVNSSDTSKITYTGSWTHASGQSWTAGDINGDESFSRQAGDSYSFTFTGVGFDIIAPFSENHGPATVTVDGQEAGKTQEQTTNGPRPRQTVFSWRAPDTSAPAEHTVKVTVDGTRFPDSSDSFVTVDALRLFPDASALPSDSPAVPEGTIGWSRVPQKEGSSLRLHGRDALLLTADAKIAGHELYYTTSQLFGAPVTSEVGAVQYLVGKAGDDGETVLHYPAEPQVTLPEGATKTWDAARGELRLNYVHGAQPAEVTVTPAGQSPLSLRIISRESAQTTWMLTAMKDGQAVPVAVEGVELARTATISGGTLALTGSVSQASSLRVLAPSGTTAVTWNGAALGAPDQGVASGSLEGPKAVAEQALSFVKQEDNAYAEPGYDDSGWTLADDKTSKQSEDYPGIVRYRNRDGNFQGPGSEQGVVLDSNHYGFHNGSVWYRAHYTAAADDPVLSFNAKASAGAPGQGRNPGFAQVWVNGQFAGAVPASGGWQQVQSPAGSVKAGQPVVVAVLVNNLGLSLDWNNGAWTSTSQSKENRGLYDARLGSQGPVTWRITGAGAASAKDPANPSGTIYNNGGLQGEKARWYGKDLDDSSWQQATDLHAATPGVTWYRAKARLDVPAGQDTAFRLRVDSARFSSKTDRSQLTLFVNGWNTGVYIGDMGPQSSFTVPQGFLNLQGENTIAVAVASKEAGAGPEGITLEAVHSTTAPVPAAPGQPVPPSEPQPTAEPSATPSAQPTAGPTTPPGVPEGSMPAYVAAMLGSSRAKVFHGDWDGNGSRTWAVRVGSRVVFYNENTVNAPVYASISLGRSTDEVYVGDWDGDRRDTLALRRGTTVFYQERLTSTATTRGSVPKGIPLKVVRVDGKDTLTTQ</sequence>
<dbReference type="Pfam" id="PF10435">
    <property type="entry name" value="BetaGal_dom2"/>
    <property type="match status" value="1"/>
</dbReference>
<dbReference type="EC" id="3.2.1.23" evidence="3"/>
<keyword evidence="6" id="KW-0325">Glycoprotein</keyword>
<evidence type="ECO:0000256" key="8">
    <source>
        <dbReference type="RuleBase" id="RU003679"/>
    </source>
</evidence>
<dbReference type="Gene3D" id="3.20.20.80">
    <property type="entry name" value="Glycosidases"/>
    <property type="match status" value="1"/>
</dbReference>
<dbReference type="GO" id="GO:0004565">
    <property type="term" value="F:beta-galactosidase activity"/>
    <property type="evidence" value="ECO:0007669"/>
    <property type="project" value="UniProtKB-EC"/>
</dbReference>
<feature type="compositionally biased region" description="Low complexity" evidence="9">
    <location>
        <begin position="1346"/>
        <end position="1363"/>
    </location>
</feature>
<evidence type="ECO:0000313" key="13">
    <source>
        <dbReference type="Proteomes" id="UP000595895"/>
    </source>
</evidence>
<comment type="catalytic activity">
    <reaction evidence="1">
        <text>Hydrolysis of terminal non-reducing beta-D-galactose residues in beta-D-galactosides.</text>
        <dbReference type="EC" id="3.2.1.23"/>
    </reaction>
</comment>
<dbReference type="Gene3D" id="2.102.20.10">
    <property type="entry name" value="Beta-galactosidase, domain 2"/>
    <property type="match status" value="1"/>
</dbReference>
<keyword evidence="13" id="KW-1185">Reference proteome</keyword>
<dbReference type="InterPro" id="IPR025300">
    <property type="entry name" value="BetaGal_jelly_roll_dom"/>
</dbReference>
<evidence type="ECO:0000259" key="11">
    <source>
        <dbReference type="SMART" id="SM01029"/>
    </source>
</evidence>
<dbReference type="InterPro" id="IPR017853">
    <property type="entry name" value="GH"/>
</dbReference>
<dbReference type="Pfam" id="PF01301">
    <property type="entry name" value="Glyco_hydro_35"/>
    <property type="match status" value="1"/>
</dbReference>
<dbReference type="InterPro" id="IPR008979">
    <property type="entry name" value="Galactose-bd-like_sf"/>
</dbReference>
<evidence type="ECO:0000256" key="9">
    <source>
        <dbReference type="SAM" id="MobiDB-lite"/>
    </source>
</evidence>
<dbReference type="InterPro" id="IPR031330">
    <property type="entry name" value="Gly_Hdrlase_35_cat"/>
</dbReference>
<feature type="compositionally biased region" description="Pro residues" evidence="9">
    <location>
        <begin position="1333"/>
        <end position="1345"/>
    </location>
</feature>
<dbReference type="Pfam" id="PF13363">
    <property type="entry name" value="BetaGal_dom3"/>
    <property type="match status" value="1"/>
</dbReference>
<evidence type="ECO:0000256" key="6">
    <source>
        <dbReference type="ARBA" id="ARBA00023180"/>
    </source>
</evidence>
<evidence type="ECO:0000256" key="1">
    <source>
        <dbReference type="ARBA" id="ARBA00001412"/>
    </source>
</evidence>
<dbReference type="RefSeq" id="WP_200276262.1">
    <property type="nucleotide sequence ID" value="NZ_CP066802.1"/>
</dbReference>
<dbReference type="EMBL" id="CP066802">
    <property type="protein sequence ID" value="QQM67568.1"/>
    <property type="molecule type" value="Genomic_DNA"/>
</dbReference>
<organism evidence="12 13">
    <name type="scientific">Actinomyces weissii</name>
    <dbReference type="NCBI Taxonomy" id="675090"/>
    <lineage>
        <taxon>Bacteria</taxon>
        <taxon>Bacillati</taxon>
        <taxon>Actinomycetota</taxon>
        <taxon>Actinomycetes</taxon>
        <taxon>Actinomycetales</taxon>
        <taxon>Actinomycetaceae</taxon>
        <taxon>Actinomyces</taxon>
    </lineage>
</organism>
<proteinExistence type="inferred from homology"/>
<evidence type="ECO:0000313" key="12">
    <source>
        <dbReference type="EMBL" id="QQM67568.1"/>
    </source>
</evidence>
<keyword evidence="5" id="KW-0378">Hydrolase</keyword>
<keyword evidence="4 10" id="KW-0732">Signal</keyword>
<reference evidence="12 13" key="1">
    <citation type="submission" date="2020-12" db="EMBL/GenBank/DDBJ databases">
        <authorList>
            <person name="Zhou J."/>
        </authorList>
    </citation>
    <scope>NUCLEOTIDE SEQUENCE [LARGE SCALE GENOMIC DNA]</scope>
    <source>
        <strain evidence="12 13">CCUG 61299</strain>
    </source>
</reference>
<dbReference type="SMART" id="SM01029">
    <property type="entry name" value="BetaGal_dom2"/>
    <property type="match status" value="1"/>
</dbReference>
<dbReference type="Gene3D" id="2.60.390.10">
    <property type="entry name" value="Beta-galactosidase, domain 3"/>
    <property type="match status" value="1"/>
</dbReference>
<feature type="chain" id="PRO_5032551391" description="beta-galactosidase" evidence="10">
    <location>
        <begin position="45"/>
        <end position="1492"/>
    </location>
</feature>
<dbReference type="SUPFAM" id="SSF51011">
    <property type="entry name" value="Glycosyl hydrolase domain"/>
    <property type="match status" value="1"/>
</dbReference>
<comment type="similarity">
    <text evidence="2 8">Belongs to the glycosyl hydrolase 35 family.</text>
</comment>
<dbReference type="InterPro" id="IPR025972">
    <property type="entry name" value="BetaGal_dom3"/>
</dbReference>
<dbReference type="PRINTS" id="PR00742">
    <property type="entry name" value="GLHYDRLASE35"/>
</dbReference>
<dbReference type="Proteomes" id="UP000595895">
    <property type="component" value="Chromosome"/>
</dbReference>
<evidence type="ECO:0000256" key="7">
    <source>
        <dbReference type="ARBA" id="ARBA00023295"/>
    </source>
</evidence>
<accession>A0A7T7M9Z5</accession>
<feature type="domain" description="Beta-galactosidase" evidence="11">
    <location>
        <begin position="736"/>
        <end position="905"/>
    </location>
</feature>
<dbReference type="Gene3D" id="2.60.120.260">
    <property type="entry name" value="Galactose-binding domain-like"/>
    <property type="match status" value="4"/>
</dbReference>
<dbReference type="PANTHER" id="PTHR23421">
    <property type="entry name" value="BETA-GALACTOSIDASE RELATED"/>
    <property type="match status" value="1"/>
</dbReference>
<evidence type="ECO:0000256" key="3">
    <source>
        <dbReference type="ARBA" id="ARBA00012756"/>
    </source>
</evidence>